<feature type="region of interest" description="Disordered" evidence="4">
    <location>
        <begin position="1320"/>
        <end position="1364"/>
    </location>
</feature>
<dbReference type="InterPro" id="IPR006141">
    <property type="entry name" value="Intein_N"/>
</dbReference>
<evidence type="ECO:0000313" key="7">
    <source>
        <dbReference type="Proteomes" id="UP001500063"/>
    </source>
</evidence>
<evidence type="ECO:0000259" key="5">
    <source>
        <dbReference type="PROSITE" id="PS50025"/>
    </source>
</evidence>
<dbReference type="Pfam" id="PF25023">
    <property type="entry name" value="TEN_YD-shell"/>
    <property type="match status" value="2"/>
</dbReference>
<dbReference type="CDD" id="cd00110">
    <property type="entry name" value="LamG"/>
    <property type="match status" value="1"/>
</dbReference>
<dbReference type="InterPro" id="IPR056823">
    <property type="entry name" value="TEN-like_YD-shell"/>
</dbReference>
<reference evidence="7" key="1">
    <citation type="journal article" date="2019" name="Int. J. Syst. Evol. Microbiol.">
        <title>The Global Catalogue of Microorganisms (GCM) 10K type strain sequencing project: providing services to taxonomists for standard genome sequencing and annotation.</title>
        <authorList>
            <consortium name="The Broad Institute Genomics Platform"/>
            <consortium name="The Broad Institute Genome Sequencing Center for Infectious Disease"/>
            <person name="Wu L."/>
            <person name="Ma J."/>
        </authorList>
    </citation>
    <scope>NUCLEOTIDE SEQUENCE [LARGE SCALE GENOMIC DNA]</scope>
    <source>
        <strain evidence="7">JCM 4565</strain>
    </source>
</reference>
<feature type="compositionally biased region" description="Gly residues" evidence="4">
    <location>
        <begin position="1344"/>
        <end position="1355"/>
    </location>
</feature>
<dbReference type="NCBIfam" id="TIGR03696">
    <property type="entry name" value="Rhs_assc_core"/>
    <property type="match status" value="1"/>
</dbReference>
<keyword evidence="2" id="KW-0677">Repeat</keyword>
<dbReference type="NCBIfam" id="NF033679">
    <property type="entry name" value="DNRLRE_dom"/>
    <property type="match status" value="1"/>
</dbReference>
<dbReference type="PANTHER" id="PTHR32305:SF15">
    <property type="entry name" value="PROTEIN RHSA-RELATED"/>
    <property type="match status" value="1"/>
</dbReference>
<evidence type="ECO:0000256" key="3">
    <source>
        <dbReference type="ARBA" id="ARBA00023157"/>
    </source>
</evidence>
<feature type="region of interest" description="Disordered" evidence="4">
    <location>
        <begin position="1"/>
        <end position="21"/>
    </location>
</feature>
<dbReference type="EMBL" id="BAAABW010000026">
    <property type="protein sequence ID" value="GAA0370409.1"/>
    <property type="molecule type" value="Genomic_DNA"/>
</dbReference>
<feature type="compositionally biased region" description="Basic and acidic residues" evidence="4">
    <location>
        <begin position="1437"/>
        <end position="1456"/>
    </location>
</feature>
<dbReference type="PROSITE" id="PS50817">
    <property type="entry name" value="INTEIN_N_TER"/>
    <property type="match status" value="1"/>
</dbReference>
<dbReference type="InterPro" id="IPR001791">
    <property type="entry name" value="Laminin_G"/>
</dbReference>
<dbReference type="Gene3D" id="2.170.16.10">
    <property type="entry name" value="Hedgehog/Intein (Hint) domain"/>
    <property type="match status" value="1"/>
</dbReference>
<dbReference type="PANTHER" id="PTHR32305">
    <property type="match status" value="1"/>
</dbReference>
<feature type="compositionally biased region" description="Basic and acidic residues" evidence="4">
    <location>
        <begin position="146"/>
        <end position="158"/>
    </location>
</feature>
<dbReference type="Proteomes" id="UP001500063">
    <property type="component" value="Unassembled WGS sequence"/>
</dbReference>
<evidence type="ECO:0000313" key="6">
    <source>
        <dbReference type="EMBL" id="GAA0370409.1"/>
    </source>
</evidence>
<dbReference type="InterPro" id="IPR036844">
    <property type="entry name" value="Hint_dom_sf"/>
</dbReference>
<feature type="region of interest" description="Disordered" evidence="4">
    <location>
        <begin position="54"/>
        <end position="168"/>
    </location>
</feature>
<dbReference type="InterPro" id="IPR031325">
    <property type="entry name" value="RHS_repeat"/>
</dbReference>
<feature type="compositionally biased region" description="Basic and acidic residues" evidence="4">
    <location>
        <begin position="123"/>
        <end position="139"/>
    </location>
</feature>
<dbReference type="Gene3D" id="2.180.10.10">
    <property type="entry name" value="RHS repeat-associated core"/>
    <property type="match status" value="5"/>
</dbReference>
<dbReference type="NCBIfam" id="TIGR01643">
    <property type="entry name" value="YD_repeat_2x"/>
    <property type="match status" value="8"/>
</dbReference>
<feature type="compositionally biased region" description="Polar residues" evidence="4">
    <location>
        <begin position="2520"/>
        <end position="2529"/>
    </location>
</feature>
<sequence>MEYFVIPGSRRTGPGARRRRGGFRHRSFLSRRPGLSRAVALTAAMLVFAGAAPSEAVGRPESGPELPGVKGHTKRPDGQRWGSAADRDHLDGTAKPVKATGPQTMHGKYAVERPDVATPSARNEVKVEEAPAKDVKGYDPRSSTEAADKRGEFERTFTNKDGSQTTQFSKERLNYRRSDGSWQPIDARLVPQGKDTGGWRNAADSLGIDLAARADSEDLARLVVDADHEVAFGLQGAQRSAGRADEKNPFSVTYPDVLKDSDLELISKPGGLKEVMVLRSANAPRSWTFPLRTKGLTASVDNGDVVLKDSDGKQRVRIPHGYMEDSKVNPESGDGAISTRVDYRIVEQGGGQALRVELDSAWLAAPERTFPVRVDPPMVEPVGASSSMYVEKSGGNNWSSASEDTLKLGSVTDGGTTSQAASYLAFPGVASKLRNHKIFGASLTMLNYWSASCRPREVNVHPVTEAWTAGKGYSYPGPRYGSKIAGSSFAHGFIGEGQSSSSCPAAWEAIDLGTKGRDLVEGWADGSRPNYGLALRGADSESANWKKFSSTSSSNPPSLYVTHTPYNAKYAVERSTPQPPVSRGTDGKVKIKVTNLGAETWTPATYELGYRSYKDGRLVKQAVAAQLPKDVPRGASVSLDAVVHKADAGQYLFDFSMVRKGKAVFTDEGIPPVRIALNVVAIPPVVDAFHPANGYQSPTLSPELWANARDMDNTGQKLQYRYEVCEAGKDNKPKDCFFSDWSPDRSWVVPADKLSWSKTYLWRPWSKDNAATSPELPYTTFLTSVPQPVVTSHLAGSPYGSSDKPFDPQIGNFASSAVDASVPTVGPDLTVARTYNSLDPGTGHIFGAGWASRLDMRVTPDDDGTGNVVVTYPDGQQVRFGRNANGSFAPPQGRDAVFTAAKDGGWQLTDKNGVRYLFRTDGRLGTVTDASGLTQTLTYTDGKLVQVANDTSKRSLFFQWSGGHVTAVGTDPLGTKPLTWTYEYEGDKLTKVCSPEKTCTTYEYAAGSHYRSVALDSGPYAYWRFGEDSGDDAVSQVTVNQGKDQAQYVNVGHDATGPLSGTEDNAATFNGTSSRVDLPENLLNLQRNLTVSMWFRTTGSGVLLNYRSDKHSDASAGSSAPVLYVGADGKLRGQFRTGQITPITAATPVNDGNWHQAVLSSDGGRQTLFVDGKSNGTLVAPVDHSAQRFAEIGTGWAYSWPSAPAKGTAYFKGDIDEVAVHHKPLGTSAVQSLHAARNQADQLTKVTTPNGRTAVEVAYDTNVDRVSKLTDVNGGQWKLGVPVTGLYGKELIRTVQVTDPKDRRHFYDYDPLAGRIIRYVSPLRDNPKETEKPGPSGSAEPGVAEGGLFEGGQTGTGQPPVDYPDPEFVGGAVNAMGVRGFGYDDKGLQNRVVDELGHAVDMAYDGQGNVATRTTCRAVGQCQTTYYSYYLNDQDPVDPRNGKLTESRDARSKDASDNTYRTTYSYDARGQLTEQTAPDSRKAIRTFTTGGESAFDGHGTMPAGLLASMTDAKGKTTRYRYFANGDLAEATDPAGLITRFTYDRLGRKLTETDISDSQPKGVTVAFTYDGVNRMVTTTKPGVKNEVTGVTHTQRTAVEYDKDGLQVRSEVTDLTGGDPARETRTEYDDSARPVRVTDAQGAESSYGYDVLGNRVWEVDPNGTRSETVYTPRNSVAEVRVRDWRGDPQEAPKDSSGEEKVLVTDSYAYDMAGRLTRHTDAMGRTREFSYYDDGLQKTVRALDVPQPDGSTRDIDLERNTYDALGNVTRKVTGNGTVTTEYGYDVSGRTQSITTDPGKLDRKVSYTYDDADNVTRVVHTGQSSNIPFSSSNSEVVDYTYDAVGRELSETTQNGKQRLTTTFTWDQRGLLLAETEPRGNAEGANAEEFTTTHAYDALGRQISVTEPAADVETGQEGDTGKPVKLRPTTVTGYNAFDEATQTKDPQGKLTSVTFDKSGRPTSSTSPSYTPPGAAEPITPVSRNEYDAAGRVTATTDALGNTKRFSYDQLGRMVQREEPRSSKLLGLVTEPGKSVPSGAGAVWSYTYSHTGEQLSETDPTGARTESTYDGLGRIATATQVERKSGQTRYFTSTFAYDDADRMVSRTTPAGDTTRYTYDALGQLTGTEDPSGVRTSTGYDMAGRVISNTDALGRSVRQTYDQAGRMTGQLWLDKDDNPLRDRSFRYDFAGNVAASTDAKGKTTSFSFDAQNQLVRQVEPVGSGKSITTTFGYDANGNRTRYTDGRGNATRYTFNTLGLPESVIEPETKEFPAAADRTWTTGYDAVGNPVRLTEPGKVERLRTYDPSGLLLRETGTGAEVSTPDRAYEYDANGRVVSASAPKGVNSYEYNDRGLLTAAHGRSGEAGFGYDEDGRLLTRVDGAGTAVFGYEKGRLKSVKDAQSQQLFGYRYDRTGALEGIDSPGVSRSFGYDSLGRQTSDVTKSSASGAVLATAEYGFDDNDRLISKKTTGTADAGEQKYAYDDAGRLTSWTDKGGRTTGYTWDDAGNRVQSGERKATYDARNRLQTDGDSTYTYSPRGTRKSSSSSGLAEESRFDAFGQLAKQGDISYEYDAFGRLVDRDGTEHTYSGLGDDVVADGRGVYSRGLTGELISVTQGGTTRLAMDDRHGDVVGTVDAKDSDPKQLASSVGFDPFGKVTDTAGEQISIGYQGDWTDPSSKQVDMAARWYDSGTGAFTSRDSMTLDPKPSVQANRYTYANADPMDNTDPTGHWPKWLKKAANKVKNVATSTYHYVEKKVTSAYHYVERKITSAYHYVENKVRSAVNWVSEKVSSGARWLGNKVSSAGRYLRNQSTRVYKSAAQIYRESKRYISDKARSAKKYIATHNPLPVLAKALRPVYAGMKTAVSAAVNLPAMIVQETKQVVQDVAKVATEVTKIVSDVSAKMVSAVDTAITAVSEFAQTAAPYLKAAWDFTAEVTGINDAVACATKGDVEACLWTAVTVASIFVPGSTGAVRGAKAVRTAGKVEHAAAGGSKTVKKAEKVLEEAAGGTCPVPNSFTPETLVVMADGSTKPIRDIQIGEKVLATDPTTGRTEARPVEDVIVGNGEKHLVKLTVDTDGDKGDATDTITATEGHPFWLEDQHTWAKAADIKPGSLLRTSTGTWVKVTATRAWTAVQQVFNLSVSGIHTYYVQAGAAPVLVHNARPPRQRPHPDAEGPHTTFMRDNATGEVKKYAEWTPNTNPRDPRSFDLAKRFDRFGPSHTNADGSVVPTPHINEADGSARALQDWEKPMGCP</sequence>
<dbReference type="SUPFAM" id="SSF51294">
    <property type="entry name" value="Hedgehog/intein (Hint) domain"/>
    <property type="match status" value="1"/>
</dbReference>
<dbReference type="InterPro" id="IPR045351">
    <property type="entry name" value="DUF6531"/>
</dbReference>
<dbReference type="InterPro" id="IPR006558">
    <property type="entry name" value="LamG-like"/>
</dbReference>
<comment type="caution">
    <text evidence="6">The sequence shown here is derived from an EMBL/GenBank/DDBJ whole genome shotgun (WGS) entry which is preliminary data.</text>
</comment>
<dbReference type="PROSITE" id="PS50818">
    <property type="entry name" value="INTEIN_C_TER"/>
    <property type="match status" value="1"/>
</dbReference>
<dbReference type="Gene3D" id="2.60.120.200">
    <property type="match status" value="1"/>
</dbReference>
<feature type="region of interest" description="Disordered" evidence="4">
    <location>
        <begin position="1930"/>
        <end position="1975"/>
    </location>
</feature>
<feature type="compositionally biased region" description="Basic and acidic residues" evidence="4">
    <location>
        <begin position="3235"/>
        <end position="3244"/>
    </location>
</feature>
<dbReference type="InterPro" id="IPR022385">
    <property type="entry name" value="Rhs_assc_core"/>
</dbReference>
<feature type="region of interest" description="Disordered" evidence="4">
    <location>
        <begin position="2517"/>
        <end position="2542"/>
    </location>
</feature>
<dbReference type="InterPro" id="IPR013320">
    <property type="entry name" value="ConA-like_dom_sf"/>
</dbReference>
<dbReference type="SUPFAM" id="SSF49899">
    <property type="entry name" value="Concanavalin A-like lectins/glucanases"/>
    <property type="match status" value="1"/>
</dbReference>
<dbReference type="Pfam" id="PF05593">
    <property type="entry name" value="RHS_repeat"/>
    <property type="match status" value="9"/>
</dbReference>
<proteinExistence type="predicted"/>
<gene>
    <name evidence="6" type="ORF">GCM10010319_55520</name>
</gene>
<evidence type="ECO:0000256" key="1">
    <source>
        <dbReference type="ARBA" id="ARBA00022729"/>
    </source>
</evidence>
<keyword evidence="1" id="KW-0732">Signal</keyword>
<dbReference type="InterPro" id="IPR006530">
    <property type="entry name" value="YD"/>
</dbReference>
<feature type="region of interest" description="Disordered" evidence="4">
    <location>
        <begin position="1432"/>
        <end position="1459"/>
    </location>
</feature>
<dbReference type="InterPro" id="IPR003587">
    <property type="entry name" value="Hint_dom_N"/>
</dbReference>
<evidence type="ECO:0000256" key="2">
    <source>
        <dbReference type="ARBA" id="ARBA00022737"/>
    </source>
</evidence>
<dbReference type="CDD" id="cd00081">
    <property type="entry name" value="Hint"/>
    <property type="match status" value="1"/>
</dbReference>
<keyword evidence="3" id="KW-1015">Disulfide bond</keyword>
<dbReference type="InterPro" id="IPR030934">
    <property type="entry name" value="Intein_C"/>
</dbReference>
<organism evidence="6 7">
    <name type="scientific">Streptomyces blastmyceticus</name>
    <dbReference type="NCBI Taxonomy" id="68180"/>
    <lineage>
        <taxon>Bacteria</taxon>
        <taxon>Bacillati</taxon>
        <taxon>Actinomycetota</taxon>
        <taxon>Actinomycetes</taxon>
        <taxon>Kitasatosporales</taxon>
        <taxon>Streptomycetaceae</taxon>
        <taxon>Streptomyces</taxon>
    </lineage>
</organism>
<feature type="compositionally biased region" description="Polar residues" evidence="4">
    <location>
        <begin position="159"/>
        <end position="168"/>
    </location>
</feature>
<dbReference type="Pfam" id="PF20148">
    <property type="entry name" value="DUF6531"/>
    <property type="match status" value="1"/>
</dbReference>
<feature type="compositionally biased region" description="Polar residues" evidence="4">
    <location>
        <begin position="1938"/>
        <end position="1950"/>
    </location>
</feature>
<keyword evidence="7" id="KW-1185">Reference proteome</keyword>
<dbReference type="InterPro" id="IPR050708">
    <property type="entry name" value="T6SS_VgrG/RHS"/>
</dbReference>
<dbReference type="Pfam" id="PF13385">
    <property type="entry name" value="Laminin_G_3"/>
    <property type="match status" value="1"/>
</dbReference>
<protein>
    <submittedName>
        <fullName evidence="6">Polymorphic toxin-type HINT domain-containing protein</fullName>
    </submittedName>
</protein>
<dbReference type="Pfam" id="PF07591">
    <property type="entry name" value="PT-HINT"/>
    <property type="match status" value="1"/>
</dbReference>
<dbReference type="SMART" id="SM00560">
    <property type="entry name" value="LamGL"/>
    <property type="match status" value="1"/>
</dbReference>
<dbReference type="PROSITE" id="PS50025">
    <property type="entry name" value="LAM_G_DOMAIN"/>
    <property type="match status" value="1"/>
</dbReference>
<accession>A0ABP3HJH6</accession>
<name>A0ABP3HJH6_9ACTN</name>
<feature type="domain" description="Laminin G" evidence="5">
    <location>
        <begin position="1065"/>
        <end position="1244"/>
    </location>
</feature>
<evidence type="ECO:0000256" key="4">
    <source>
        <dbReference type="SAM" id="MobiDB-lite"/>
    </source>
</evidence>
<feature type="region of interest" description="Disordered" evidence="4">
    <location>
        <begin position="3211"/>
        <end position="3244"/>
    </location>
</feature>
<dbReference type="SMART" id="SM00306">
    <property type="entry name" value="HintN"/>
    <property type="match status" value="1"/>
</dbReference>
<feature type="compositionally biased region" description="Low complexity" evidence="4">
    <location>
        <begin position="1956"/>
        <end position="1967"/>
    </location>
</feature>